<dbReference type="Gene3D" id="3.30.450.90">
    <property type="match status" value="1"/>
</dbReference>
<feature type="non-terminal residue" evidence="1">
    <location>
        <position position="70"/>
    </location>
</feature>
<sequence length="70" mass="7638">MTFSLHTTLGEVLQRNGSDLHLCTGTVPYGRMAGELVPLSREVLTEDDMLTVLNAIASPSCVEEFKKQGE</sequence>
<organism evidence="1">
    <name type="scientific">gut metagenome</name>
    <dbReference type="NCBI Taxonomy" id="749906"/>
    <lineage>
        <taxon>unclassified sequences</taxon>
        <taxon>metagenomes</taxon>
        <taxon>organismal metagenomes</taxon>
    </lineage>
</organism>
<comment type="caution">
    <text evidence="1">The sequence shown here is derived from an EMBL/GenBank/DDBJ whole genome shotgun (WGS) entry which is preliminary data.</text>
</comment>
<proteinExistence type="predicted"/>
<dbReference type="AlphaFoldDB" id="J9G9Y7"/>
<evidence type="ECO:0000313" key="1">
    <source>
        <dbReference type="EMBL" id="EJX03664.1"/>
    </source>
</evidence>
<gene>
    <name evidence="1" type="ORF">EVA_08228</name>
</gene>
<dbReference type="EMBL" id="AMCI01002087">
    <property type="protein sequence ID" value="EJX03664.1"/>
    <property type="molecule type" value="Genomic_DNA"/>
</dbReference>
<name>J9G9Y7_9ZZZZ</name>
<evidence type="ECO:0008006" key="2">
    <source>
        <dbReference type="Google" id="ProtNLM"/>
    </source>
</evidence>
<reference evidence="1" key="1">
    <citation type="journal article" date="2012" name="PLoS ONE">
        <title>Gene sets for utilization of primary and secondary nutrition supplies in the distal gut of endangered iberian lynx.</title>
        <authorList>
            <person name="Alcaide M."/>
            <person name="Messina E."/>
            <person name="Richter M."/>
            <person name="Bargiela R."/>
            <person name="Peplies J."/>
            <person name="Huws S.A."/>
            <person name="Newbold C.J."/>
            <person name="Golyshin P.N."/>
            <person name="Simon M.A."/>
            <person name="Lopez G."/>
            <person name="Yakimov M.M."/>
            <person name="Ferrer M."/>
        </authorList>
    </citation>
    <scope>NUCLEOTIDE SEQUENCE</scope>
</reference>
<protein>
    <recommendedName>
        <fullName evidence="2">Twitching motility protein PilT</fullName>
    </recommendedName>
</protein>
<accession>J9G9Y7</accession>